<reference evidence="1" key="1">
    <citation type="submission" date="2020-05" db="EMBL/GenBank/DDBJ databases">
        <authorList>
            <person name="Rincon C."/>
            <person name="Sanders R I."/>
            <person name="Robbins C."/>
            <person name="Chaturvedi A."/>
        </authorList>
    </citation>
    <scope>NUCLEOTIDE SEQUENCE</scope>
    <source>
        <strain evidence="1">CHB12</strain>
    </source>
</reference>
<accession>A0A915YNA4</accession>
<protein>
    <submittedName>
        <fullName evidence="1">Uncharacterized protein</fullName>
    </submittedName>
</protein>
<name>A0A915YNA4_9GLOM</name>
<dbReference type="EMBL" id="CAGKOT010000001">
    <property type="protein sequence ID" value="CAB5297477.1"/>
    <property type="molecule type" value="Genomic_DNA"/>
</dbReference>
<dbReference type="Proteomes" id="UP000684084">
    <property type="component" value="Unassembled WGS sequence"/>
</dbReference>
<proteinExistence type="predicted"/>
<evidence type="ECO:0000313" key="1">
    <source>
        <dbReference type="EMBL" id="CAB5297477.1"/>
    </source>
</evidence>
<gene>
    <name evidence="1" type="ORF">CHRIB12_LOCUS578</name>
</gene>
<dbReference type="OrthoDB" id="10525496at2759"/>
<dbReference type="VEuPathDB" id="FungiDB:RhiirFUN_001260"/>
<evidence type="ECO:0000313" key="2">
    <source>
        <dbReference type="Proteomes" id="UP000684084"/>
    </source>
</evidence>
<sequence length="174" mass="20164">MSIVRLQCFGNVLKIIYGPQPSIVWKIAKHGARGLQLKNVVLERLRYEGVCREKRGSLHYKAGLSTEYVNSTIPMLWRCGKEAKEIAHSRDDFLKIHSQGLELDIYYLQYGFAIEVQGKQHEEWDCSHCTKKLVRIISFDMAVYLENACKYVQPSYKTTPIQHRSLRVTGMFHS</sequence>
<dbReference type="AlphaFoldDB" id="A0A915YNA4"/>
<comment type="caution">
    <text evidence="1">The sequence shown here is derived from an EMBL/GenBank/DDBJ whole genome shotgun (WGS) entry which is preliminary data.</text>
</comment>
<organism evidence="1 2">
    <name type="scientific">Rhizophagus irregularis</name>
    <dbReference type="NCBI Taxonomy" id="588596"/>
    <lineage>
        <taxon>Eukaryota</taxon>
        <taxon>Fungi</taxon>
        <taxon>Fungi incertae sedis</taxon>
        <taxon>Mucoromycota</taxon>
        <taxon>Glomeromycotina</taxon>
        <taxon>Glomeromycetes</taxon>
        <taxon>Glomerales</taxon>
        <taxon>Glomeraceae</taxon>
        <taxon>Rhizophagus</taxon>
    </lineage>
</organism>